<dbReference type="Proteomes" id="UP000595437">
    <property type="component" value="Chromosome 3"/>
</dbReference>
<protein>
    <recommendedName>
        <fullName evidence="8">DNA topoisomerase</fullName>
        <ecNumber evidence="8">5.6.2.1</ecNumber>
    </recommendedName>
</protein>
<sequence>MGKETTVNIDINGEKFVGHGLSIIERNYLEVYPYEKWSDKEILNYEAIEEFEPSIIELQEGSTSPPSLLTEADLISLMDKHGIGTDATHAEHIETIKNRNYVGLQDNRFVPGQLGIALCDGYDAMGFEMSKPHLRSALETDLKAICEGTKDPEVVLREQISSYKNVFQIASQQVNKIDDACIKYLNENPRSDNGNDNGGGGNLFSPTLSDTIKCRCESFAVEKSVVKEGVNKGRKFYCCNKPLSDGNRCDFFQWADAETGVTSSTPASSYNHHSNPSGGESQLTCNCGKVASSRTVQKEGPNKGRSFFTCPLNLSEEGRCNFFKWADEVSTSSAVLISPPSSYSGAGDENSLTCGCGTPAMKSGEQGRG</sequence>
<evidence type="ECO:0000256" key="9">
    <source>
        <dbReference type="SAM" id="MobiDB-lite"/>
    </source>
</evidence>
<evidence type="ECO:0000256" key="7">
    <source>
        <dbReference type="PROSITE-ProRule" id="PRU01343"/>
    </source>
</evidence>
<evidence type="ECO:0000256" key="5">
    <source>
        <dbReference type="ARBA" id="ARBA00023125"/>
    </source>
</evidence>
<feature type="region of interest" description="Disordered" evidence="9">
    <location>
        <begin position="263"/>
        <end position="282"/>
    </location>
</feature>
<evidence type="ECO:0000256" key="8">
    <source>
        <dbReference type="RuleBase" id="RU362092"/>
    </source>
</evidence>
<dbReference type="GO" id="GO:0006265">
    <property type="term" value="P:DNA topological change"/>
    <property type="evidence" value="ECO:0007669"/>
    <property type="project" value="InterPro"/>
</dbReference>
<dbReference type="SMART" id="SM00437">
    <property type="entry name" value="TOP1Ac"/>
    <property type="match status" value="1"/>
</dbReference>
<evidence type="ECO:0000256" key="4">
    <source>
        <dbReference type="ARBA" id="ARBA00023029"/>
    </source>
</evidence>
<dbReference type="FunFam" id="1.10.460.10:FF:000003">
    <property type="entry name" value="DNA topoisomerase"/>
    <property type="match status" value="1"/>
</dbReference>
<dbReference type="InterPro" id="IPR000380">
    <property type="entry name" value="Topo_IA"/>
</dbReference>
<keyword evidence="3" id="KW-0862">Zinc</keyword>
<dbReference type="PROSITE" id="PS51999">
    <property type="entry name" value="ZF_GRF"/>
    <property type="match status" value="2"/>
</dbReference>
<dbReference type="GO" id="GO:0006310">
    <property type="term" value="P:DNA recombination"/>
    <property type="evidence" value="ECO:0007669"/>
    <property type="project" value="TreeGrafter"/>
</dbReference>
<dbReference type="EMBL" id="CP045892">
    <property type="protein sequence ID" value="QQP52602.1"/>
    <property type="molecule type" value="Genomic_DNA"/>
</dbReference>
<evidence type="ECO:0000259" key="10">
    <source>
        <dbReference type="PROSITE" id="PS51999"/>
    </source>
</evidence>
<evidence type="ECO:0000259" key="11">
    <source>
        <dbReference type="PROSITE" id="PS52039"/>
    </source>
</evidence>
<dbReference type="GO" id="GO:0031422">
    <property type="term" value="C:RecQ family helicase-topoisomerase III complex"/>
    <property type="evidence" value="ECO:0007669"/>
    <property type="project" value="TreeGrafter"/>
</dbReference>
<evidence type="ECO:0000313" key="13">
    <source>
        <dbReference type="Proteomes" id="UP000595437"/>
    </source>
</evidence>
<dbReference type="Gene3D" id="1.10.460.10">
    <property type="entry name" value="Topoisomerase I, domain 2"/>
    <property type="match status" value="1"/>
</dbReference>
<dbReference type="GO" id="GO:0008270">
    <property type="term" value="F:zinc ion binding"/>
    <property type="evidence" value="ECO:0007669"/>
    <property type="project" value="UniProtKB-KW"/>
</dbReference>
<proteinExistence type="inferred from homology"/>
<dbReference type="InterPro" id="IPR003602">
    <property type="entry name" value="Topo_IA_DNA-bd_dom"/>
</dbReference>
<comment type="function">
    <text evidence="8">Introduces a single-strand break via transesterification at a target site in duplex DNA. Releases the supercoiling and torsional tension of DNA introduced during the DNA replication and transcription by transiently cleaving and rejoining one strand of the DNA duplex. The scissile phosphodiester is attacked by the catalytic tyrosine of the enzyme, resulting in the formation of a DNA-(5'-phosphotyrosyl)-enzyme intermediate and the expulsion of a 3'-OH DNA strand.</text>
</comment>
<dbReference type="InterPro" id="IPR013824">
    <property type="entry name" value="Topo_IA_cen_sub1"/>
</dbReference>
<keyword evidence="2 7" id="KW-0863">Zinc-finger</keyword>
<feature type="domain" description="GRF-type" evidence="10">
    <location>
        <begin position="214"/>
        <end position="258"/>
    </location>
</feature>
<dbReference type="PROSITE" id="PS52039">
    <property type="entry name" value="TOPO_IA_2"/>
    <property type="match status" value="1"/>
</dbReference>
<dbReference type="InterPro" id="IPR023405">
    <property type="entry name" value="Topo_IA_core_domain"/>
</dbReference>
<keyword evidence="5 8" id="KW-0238">DNA-binding</keyword>
<evidence type="ECO:0000313" key="12">
    <source>
        <dbReference type="EMBL" id="QQP52602.1"/>
    </source>
</evidence>
<dbReference type="AlphaFoldDB" id="A0A7T8KA55"/>
<keyword evidence="6 8" id="KW-0413">Isomerase</keyword>
<dbReference type="OrthoDB" id="430051at2759"/>
<dbReference type="GO" id="GO:0003677">
    <property type="term" value="F:DNA binding"/>
    <property type="evidence" value="ECO:0007669"/>
    <property type="project" value="UniProtKB-KW"/>
</dbReference>
<dbReference type="EC" id="5.6.2.1" evidence="8"/>
<dbReference type="GO" id="GO:0003917">
    <property type="term" value="F:DNA topoisomerase type I (single strand cut, ATP-independent) activity"/>
    <property type="evidence" value="ECO:0007669"/>
    <property type="project" value="UniProtKB-EC"/>
</dbReference>
<dbReference type="PANTHER" id="PTHR11390:SF21">
    <property type="entry name" value="DNA TOPOISOMERASE 3-ALPHA"/>
    <property type="match status" value="1"/>
</dbReference>
<evidence type="ECO:0000256" key="6">
    <source>
        <dbReference type="ARBA" id="ARBA00023235"/>
    </source>
</evidence>
<dbReference type="Pfam" id="PF01131">
    <property type="entry name" value="Topoisom_bac"/>
    <property type="match status" value="1"/>
</dbReference>
<dbReference type="GO" id="GO:0006281">
    <property type="term" value="P:DNA repair"/>
    <property type="evidence" value="ECO:0007669"/>
    <property type="project" value="TreeGrafter"/>
</dbReference>
<accession>A0A7T8KA55</accession>
<reference evidence="13" key="1">
    <citation type="submission" date="2021-01" db="EMBL/GenBank/DDBJ databases">
        <title>Caligus Genome Assembly.</title>
        <authorList>
            <person name="Gallardo-Escarate C."/>
        </authorList>
    </citation>
    <scope>NUCLEOTIDE SEQUENCE [LARGE SCALE GENOMIC DNA]</scope>
</reference>
<dbReference type="SUPFAM" id="SSF56712">
    <property type="entry name" value="Prokaryotic type I DNA topoisomerase"/>
    <property type="match status" value="1"/>
</dbReference>
<dbReference type="InterPro" id="IPR010666">
    <property type="entry name" value="Znf_GRF"/>
</dbReference>
<evidence type="ECO:0000256" key="1">
    <source>
        <dbReference type="ARBA" id="ARBA00022723"/>
    </source>
</evidence>
<keyword evidence="4 8" id="KW-0799">Topoisomerase</keyword>
<dbReference type="Pfam" id="PF06839">
    <property type="entry name" value="Zn_ribbon_GRF"/>
    <property type="match status" value="2"/>
</dbReference>
<dbReference type="GO" id="GO:0005634">
    <property type="term" value="C:nucleus"/>
    <property type="evidence" value="ECO:0007669"/>
    <property type="project" value="TreeGrafter"/>
</dbReference>
<comment type="similarity">
    <text evidence="8">Belongs to the type IA topoisomerase family.</text>
</comment>
<organism evidence="12 13">
    <name type="scientific">Caligus rogercresseyi</name>
    <name type="common">Sea louse</name>
    <dbReference type="NCBI Taxonomy" id="217165"/>
    <lineage>
        <taxon>Eukaryota</taxon>
        <taxon>Metazoa</taxon>
        <taxon>Ecdysozoa</taxon>
        <taxon>Arthropoda</taxon>
        <taxon>Crustacea</taxon>
        <taxon>Multicrustacea</taxon>
        <taxon>Hexanauplia</taxon>
        <taxon>Copepoda</taxon>
        <taxon>Siphonostomatoida</taxon>
        <taxon>Caligidae</taxon>
        <taxon>Caligus</taxon>
    </lineage>
</organism>
<feature type="domain" description="GRF-type" evidence="10">
    <location>
        <begin position="285"/>
        <end position="329"/>
    </location>
</feature>
<gene>
    <name evidence="12" type="ORF">FKW44_004800</name>
</gene>
<evidence type="ECO:0000256" key="2">
    <source>
        <dbReference type="ARBA" id="ARBA00022771"/>
    </source>
</evidence>
<dbReference type="InterPro" id="IPR013497">
    <property type="entry name" value="Topo_IA_cen"/>
</dbReference>
<comment type="catalytic activity">
    <reaction evidence="8">
        <text>ATP-independent breakage of single-stranded DNA, followed by passage and rejoining.</text>
        <dbReference type="EC" id="5.6.2.1"/>
    </reaction>
</comment>
<dbReference type="PANTHER" id="PTHR11390">
    <property type="entry name" value="PROKARYOTIC DNA TOPOISOMERASE"/>
    <property type="match status" value="1"/>
</dbReference>
<name>A0A7T8KA55_CALRO</name>
<feature type="domain" description="Topo IA-type catalytic" evidence="11">
    <location>
        <begin position="1"/>
        <end position="167"/>
    </location>
</feature>
<keyword evidence="1" id="KW-0479">Metal-binding</keyword>
<evidence type="ECO:0000256" key="3">
    <source>
        <dbReference type="ARBA" id="ARBA00022833"/>
    </source>
</evidence>
<keyword evidence="13" id="KW-1185">Reference proteome</keyword>